<gene>
    <name evidence="6" type="ORF">AXK61_07955</name>
</gene>
<dbReference type="PANTHER" id="PTHR33514">
    <property type="entry name" value="PROTEIN ABCI12, CHLOROPLASTIC"/>
    <property type="match status" value="1"/>
</dbReference>
<evidence type="ECO:0000256" key="5">
    <source>
        <dbReference type="SAM" id="Phobius"/>
    </source>
</evidence>
<accession>A0A137YX56</accession>
<sequence length="256" mass="26459">MSRSSSLVLRPLPQRSYLHELWAGTKLLAVAALSVVLTVDPGWPVVGLFAALLVLAAAAARIPLSVVPSVPRWVLVVVVIGGCLMAASGGAPHVDLGPVSLGLGGLLNLLRVVLLGLVLLGAGALIAWTTDPADVAPAVARLGRPLRRLRVPVDEWAVTIALALRTFPLMIDEFRTLAAARRLQPPSPVKPSRGAELVDLCVAAMVVALRRATEMGEAIAARGGTGRLVARASGPGRRDAVAAVVVLLVCALALAL</sequence>
<dbReference type="EMBL" id="LSRE01000048">
    <property type="protein sequence ID" value="KXO90539.1"/>
    <property type="molecule type" value="Genomic_DNA"/>
</dbReference>
<evidence type="ECO:0000313" key="7">
    <source>
        <dbReference type="Proteomes" id="UP000070409"/>
    </source>
</evidence>
<keyword evidence="7" id="KW-1185">Reference proteome</keyword>
<proteinExistence type="predicted"/>
<evidence type="ECO:0000313" key="6">
    <source>
        <dbReference type="EMBL" id="KXO90539.1"/>
    </source>
</evidence>
<keyword evidence="3 5" id="KW-1133">Transmembrane helix</keyword>
<reference evidence="6 7" key="1">
    <citation type="submission" date="2016-02" db="EMBL/GenBank/DDBJ databases">
        <authorList>
            <person name="Teng J.L."/>
            <person name="Tang Y."/>
            <person name="Huang Y."/>
            <person name="Guo F."/>
            <person name="Wei W."/>
            <person name="Chen J.H."/>
            <person name="Wong S.Y."/>
            <person name="Lau S.K."/>
            <person name="Woo P.C."/>
        </authorList>
    </citation>
    <scope>NUCLEOTIDE SEQUENCE [LARGE SCALE GENOMIC DNA]</scope>
    <source>
        <strain evidence="6 7">JCM 13375</strain>
    </source>
</reference>
<evidence type="ECO:0000256" key="3">
    <source>
        <dbReference type="ARBA" id="ARBA00022989"/>
    </source>
</evidence>
<feature type="transmembrane region" description="Helical" evidence="5">
    <location>
        <begin position="106"/>
        <end position="128"/>
    </location>
</feature>
<evidence type="ECO:0000256" key="2">
    <source>
        <dbReference type="ARBA" id="ARBA00022692"/>
    </source>
</evidence>
<comment type="subcellular location">
    <subcellularLocation>
        <location evidence="1">Membrane</location>
        <topology evidence="1">Multi-pass membrane protein</topology>
    </subcellularLocation>
</comment>
<dbReference type="InterPro" id="IPR003339">
    <property type="entry name" value="ABC/ECF_trnsptr_transmembrane"/>
</dbReference>
<dbReference type="Proteomes" id="UP000070409">
    <property type="component" value="Unassembled WGS sequence"/>
</dbReference>
<name>A0A137YX56_9ACTN</name>
<protein>
    <recommendedName>
        <fullName evidence="8">Cobalt transporter</fullName>
    </recommendedName>
</protein>
<dbReference type="Pfam" id="PF02361">
    <property type="entry name" value="CbiQ"/>
    <property type="match status" value="1"/>
</dbReference>
<dbReference type="RefSeq" id="WP_068746792.1">
    <property type="nucleotide sequence ID" value="NZ_LSRE01000048.1"/>
</dbReference>
<keyword evidence="2 5" id="KW-0812">Transmembrane</keyword>
<dbReference type="PANTHER" id="PTHR33514:SF13">
    <property type="entry name" value="PROTEIN ABCI12, CHLOROPLASTIC"/>
    <property type="match status" value="1"/>
</dbReference>
<feature type="transmembrane region" description="Helical" evidence="5">
    <location>
        <begin position="73"/>
        <end position="94"/>
    </location>
</feature>
<evidence type="ECO:0000256" key="4">
    <source>
        <dbReference type="ARBA" id="ARBA00023136"/>
    </source>
</evidence>
<evidence type="ECO:0000256" key="1">
    <source>
        <dbReference type="ARBA" id="ARBA00004141"/>
    </source>
</evidence>
<keyword evidence="4 5" id="KW-0472">Membrane</keyword>
<feature type="transmembrane region" description="Helical" evidence="5">
    <location>
        <begin position="21"/>
        <end position="39"/>
    </location>
</feature>
<feature type="transmembrane region" description="Helical" evidence="5">
    <location>
        <begin position="45"/>
        <end position="64"/>
    </location>
</feature>
<comment type="caution">
    <text evidence="6">The sequence shown here is derived from an EMBL/GenBank/DDBJ whole genome shotgun (WGS) entry which is preliminary data.</text>
</comment>
<evidence type="ECO:0008006" key="8">
    <source>
        <dbReference type="Google" id="ProtNLM"/>
    </source>
</evidence>
<organism evidence="6 7">
    <name type="scientific">Tsukamurella pseudospumae</name>
    <dbReference type="NCBI Taxonomy" id="239498"/>
    <lineage>
        <taxon>Bacteria</taxon>
        <taxon>Bacillati</taxon>
        <taxon>Actinomycetota</taxon>
        <taxon>Actinomycetes</taxon>
        <taxon>Mycobacteriales</taxon>
        <taxon>Tsukamurellaceae</taxon>
        <taxon>Tsukamurella</taxon>
    </lineage>
</organism>